<sequence length="118" mass="12883">MGDIGPYSNPDAIAKLDRRTKEARLLRKVRDDLHDHLGGNLTVTQKAMVERAAMLTLHISLMDAKALEGDGLTERDSRQYLAWNNALMKVLKAMGTEKPKAKPSAPSLRDFIGGGVAA</sequence>
<comment type="caution">
    <text evidence="1">The sequence shown here is derived from an EMBL/GenBank/DDBJ whole genome shotgun (WGS) entry which is preliminary data.</text>
</comment>
<protein>
    <submittedName>
        <fullName evidence="1">Uncharacterized protein</fullName>
    </submittedName>
</protein>
<accession>A0A7W7YTD7</accession>
<organism evidence="1 2">
    <name type="scientific">Shinella fusca</name>
    <dbReference type="NCBI Taxonomy" id="544480"/>
    <lineage>
        <taxon>Bacteria</taxon>
        <taxon>Pseudomonadati</taxon>
        <taxon>Pseudomonadota</taxon>
        <taxon>Alphaproteobacteria</taxon>
        <taxon>Hyphomicrobiales</taxon>
        <taxon>Rhizobiaceae</taxon>
        <taxon>Shinella</taxon>
    </lineage>
</organism>
<evidence type="ECO:0000313" key="2">
    <source>
        <dbReference type="Proteomes" id="UP000535406"/>
    </source>
</evidence>
<name>A0A7W7YTD7_9HYPH</name>
<dbReference type="EMBL" id="JACHIK010000003">
    <property type="protein sequence ID" value="MBB5041887.1"/>
    <property type="molecule type" value="Genomic_DNA"/>
</dbReference>
<reference evidence="1 2" key="1">
    <citation type="submission" date="2020-08" db="EMBL/GenBank/DDBJ databases">
        <title>Genomic Encyclopedia of Type Strains, Phase IV (KMG-IV): sequencing the most valuable type-strain genomes for metagenomic binning, comparative biology and taxonomic classification.</title>
        <authorList>
            <person name="Goeker M."/>
        </authorList>
    </citation>
    <scope>NUCLEOTIDE SEQUENCE [LARGE SCALE GENOMIC DNA]</scope>
    <source>
        <strain evidence="1 2">DSM 21319</strain>
    </source>
</reference>
<gene>
    <name evidence="1" type="ORF">HNQ66_001270</name>
</gene>
<dbReference type="AlphaFoldDB" id="A0A7W7YTD7"/>
<dbReference type="RefSeq" id="WP_184141974.1">
    <property type="nucleotide sequence ID" value="NZ_JACHIK010000003.1"/>
</dbReference>
<dbReference type="Proteomes" id="UP000535406">
    <property type="component" value="Unassembled WGS sequence"/>
</dbReference>
<evidence type="ECO:0000313" key="1">
    <source>
        <dbReference type="EMBL" id="MBB5041887.1"/>
    </source>
</evidence>
<keyword evidence="2" id="KW-1185">Reference proteome</keyword>
<proteinExistence type="predicted"/>